<evidence type="ECO:0000313" key="9">
    <source>
        <dbReference type="EMBL" id="GAL85563.1"/>
    </source>
</evidence>
<dbReference type="GO" id="GO:0032259">
    <property type="term" value="P:methylation"/>
    <property type="evidence" value="ECO:0007669"/>
    <property type="project" value="UniProtKB-KW"/>
</dbReference>
<evidence type="ECO:0000256" key="6">
    <source>
        <dbReference type="ARBA" id="ARBA00022747"/>
    </source>
</evidence>
<dbReference type="SUPFAM" id="SSF53335">
    <property type="entry name" value="S-adenosyl-L-methionine-dependent methyltransferases"/>
    <property type="match status" value="1"/>
</dbReference>
<keyword evidence="4" id="KW-0808">Transferase</keyword>
<sequence>MLENNKDQVIQQYQKLKAQNLSEEAIHKIIATKASGDRNHPLYNISPFTFKKMLGDPDGIAKNLVAYINSFSPKALEIFEKFDFEKEIEKLDSANRLFTIVKEFADIDLHPDRVSNLNMGYVFEELVRKFNEQANEEAGDHFTPREVIGLMANLLYTDEEEVYKPGIVRTIYDPTCGTGGMLSVSEEYIKEQNPQANLVLFGQEYNPESWAVCCSDLLIKDESVDNIVFGDTLGDGKTGDGHPQEKFHYMMSNPPFGVEWKPQQDFVVKEYNTSGFKGRFGPGLPRINDGALLFLLHMISKMHDAPEDGGDGSKIGIVFNGSPLFTGDAGSGESNIRRWIIENDWLDAVVALPDQLFYNTGIFTYIWIVSNKKQANRKGKVQLIDATKHFQKMRKSLGNKRNELSDAHIAEITRLYGEFKHDNTSKVLIDGESKEKICSKIFNNREFGYLKITVERPLRLNFTISDERIERLKDETAFAALTESKKKDKSEKEAEIKEGLALQESILEALSKFKTDKQYKDREKFLKVLDNALKNLKLAPALKNLKLAPALKKAILSALSERDAEAEICRDSKGNPEPDADLRDTELVPLPGKISLPLPLDYDAKADNKELLKLVKKHIDEYLKKEVLPHVPDAWVDYSKTKVGYEIPLNRHFYVYEPPRGLDEIESEIEKVEAEILEMLKDLKL</sequence>
<accession>A0A098LHC1</accession>
<keyword evidence="6" id="KW-0680">Restriction system</keyword>
<dbReference type="EC" id="2.1.1.72" evidence="2"/>
<comment type="similarity">
    <text evidence="1">Belongs to the N(4)/N(6)-methyltransferase family.</text>
</comment>
<keyword evidence="3" id="KW-0489">Methyltransferase</keyword>
<dbReference type="STRING" id="153721.MYP_2792"/>
<evidence type="ECO:0000256" key="3">
    <source>
        <dbReference type="ARBA" id="ARBA00022603"/>
    </source>
</evidence>
<dbReference type="AlphaFoldDB" id="A0A098LHC1"/>
<dbReference type="GO" id="GO:0009307">
    <property type="term" value="P:DNA restriction-modification system"/>
    <property type="evidence" value="ECO:0007669"/>
    <property type="project" value="UniProtKB-KW"/>
</dbReference>
<dbReference type="InterPro" id="IPR003356">
    <property type="entry name" value="DNA_methylase_A-5"/>
</dbReference>
<comment type="catalytic activity">
    <reaction evidence="7">
        <text>a 2'-deoxyadenosine in DNA + S-adenosyl-L-methionine = an N(6)-methyl-2'-deoxyadenosine in DNA + S-adenosyl-L-homocysteine + H(+)</text>
        <dbReference type="Rhea" id="RHEA:15197"/>
        <dbReference type="Rhea" id="RHEA-COMP:12418"/>
        <dbReference type="Rhea" id="RHEA-COMP:12419"/>
        <dbReference type="ChEBI" id="CHEBI:15378"/>
        <dbReference type="ChEBI" id="CHEBI:57856"/>
        <dbReference type="ChEBI" id="CHEBI:59789"/>
        <dbReference type="ChEBI" id="CHEBI:90615"/>
        <dbReference type="ChEBI" id="CHEBI:90616"/>
        <dbReference type="EC" id="2.1.1.72"/>
    </reaction>
</comment>
<dbReference type="EMBL" id="BBLT01000005">
    <property type="protein sequence ID" value="GAL85563.1"/>
    <property type="molecule type" value="Genomic_DNA"/>
</dbReference>
<protein>
    <recommendedName>
        <fullName evidence="2">site-specific DNA-methyltransferase (adenine-specific)</fullName>
        <ecNumber evidence="2">2.1.1.72</ecNumber>
    </recommendedName>
</protein>
<dbReference type="PANTHER" id="PTHR42933">
    <property type="entry name" value="SLR6095 PROTEIN"/>
    <property type="match status" value="1"/>
</dbReference>
<keyword evidence="10" id="KW-1185">Reference proteome</keyword>
<evidence type="ECO:0000256" key="5">
    <source>
        <dbReference type="ARBA" id="ARBA00022691"/>
    </source>
</evidence>
<dbReference type="Pfam" id="PF02384">
    <property type="entry name" value="N6_Mtase"/>
    <property type="match status" value="1"/>
</dbReference>
<reference evidence="9 10" key="1">
    <citation type="submission" date="2014-09" db="EMBL/GenBank/DDBJ databases">
        <title>Sporocytophaga myxococcoides PG-01 genome sequencing.</title>
        <authorList>
            <person name="Liu L."/>
            <person name="Gao P.J."/>
            <person name="Chen G.J."/>
            <person name="Wang L.S."/>
        </authorList>
    </citation>
    <scope>NUCLEOTIDE SEQUENCE [LARGE SCALE GENOMIC DNA]</scope>
    <source>
        <strain evidence="9 10">PG-01</strain>
    </source>
</reference>
<dbReference type="GO" id="GO:0008170">
    <property type="term" value="F:N-methyltransferase activity"/>
    <property type="evidence" value="ECO:0007669"/>
    <property type="project" value="InterPro"/>
</dbReference>
<dbReference type="PANTHER" id="PTHR42933:SF3">
    <property type="entry name" value="TYPE I RESTRICTION ENZYME MJAVIII METHYLASE SUBUNIT"/>
    <property type="match status" value="1"/>
</dbReference>
<dbReference type="Gene3D" id="3.40.50.150">
    <property type="entry name" value="Vaccinia Virus protein VP39"/>
    <property type="match status" value="1"/>
</dbReference>
<dbReference type="GO" id="GO:0009007">
    <property type="term" value="F:site-specific DNA-methyltransferase (adenine-specific) activity"/>
    <property type="evidence" value="ECO:0007669"/>
    <property type="project" value="UniProtKB-EC"/>
</dbReference>
<proteinExistence type="inferred from homology"/>
<gene>
    <name evidence="9" type="ORF">MYP_2792</name>
</gene>
<dbReference type="InterPro" id="IPR029063">
    <property type="entry name" value="SAM-dependent_MTases_sf"/>
</dbReference>
<name>A0A098LHC1_9BACT</name>
<dbReference type="REBASE" id="98083">
    <property type="entry name" value="M.SmyPG01ORF2792P"/>
</dbReference>
<dbReference type="PRINTS" id="PR00507">
    <property type="entry name" value="N12N6MTFRASE"/>
</dbReference>
<comment type="caution">
    <text evidence="9">The sequence shown here is derived from an EMBL/GenBank/DDBJ whole genome shotgun (WGS) entry which is preliminary data.</text>
</comment>
<evidence type="ECO:0000313" key="10">
    <source>
        <dbReference type="Proteomes" id="UP000030185"/>
    </source>
</evidence>
<dbReference type="eggNOG" id="COG0286">
    <property type="taxonomic scope" value="Bacteria"/>
</dbReference>
<evidence type="ECO:0000256" key="2">
    <source>
        <dbReference type="ARBA" id="ARBA00011900"/>
    </source>
</evidence>
<dbReference type="GO" id="GO:0003677">
    <property type="term" value="F:DNA binding"/>
    <property type="evidence" value="ECO:0007669"/>
    <property type="project" value="InterPro"/>
</dbReference>
<organism evidence="9 10">
    <name type="scientific">Sporocytophaga myxococcoides</name>
    <dbReference type="NCBI Taxonomy" id="153721"/>
    <lineage>
        <taxon>Bacteria</taxon>
        <taxon>Pseudomonadati</taxon>
        <taxon>Bacteroidota</taxon>
        <taxon>Cytophagia</taxon>
        <taxon>Cytophagales</taxon>
        <taxon>Cytophagaceae</taxon>
        <taxon>Sporocytophaga</taxon>
    </lineage>
</organism>
<evidence type="ECO:0000259" key="8">
    <source>
        <dbReference type="Pfam" id="PF02384"/>
    </source>
</evidence>
<evidence type="ECO:0000256" key="7">
    <source>
        <dbReference type="ARBA" id="ARBA00047942"/>
    </source>
</evidence>
<evidence type="ECO:0000256" key="4">
    <source>
        <dbReference type="ARBA" id="ARBA00022679"/>
    </source>
</evidence>
<keyword evidence="5" id="KW-0949">S-adenosyl-L-methionine</keyword>
<evidence type="ECO:0000256" key="1">
    <source>
        <dbReference type="ARBA" id="ARBA00006594"/>
    </source>
</evidence>
<feature type="domain" description="DNA methylase adenine-specific" evidence="8">
    <location>
        <begin position="119"/>
        <end position="423"/>
    </location>
</feature>
<dbReference type="Proteomes" id="UP000030185">
    <property type="component" value="Unassembled WGS sequence"/>
</dbReference>
<dbReference type="InterPro" id="IPR051537">
    <property type="entry name" value="DNA_Adenine_Mtase"/>
</dbReference>